<dbReference type="AlphaFoldDB" id="A0A8B9PAK2"/>
<evidence type="ECO:0000259" key="10">
    <source>
        <dbReference type="Pfam" id="PF13847"/>
    </source>
</evidence>
<reference evidence="11" key="1">
    <citation type="submission" date="2025-08" db="UniProtKB">
        <authorList>
            <consortium name="Ensembl"/>
        </authorList>
    </citation>
    <scope>IDENTIFICATION</scope>
</reference>
<evidence type="ECO:0000256" key="6">
    <source>
        <dbReference type="ARBA" id="ARBA00047941"/>
    </source>
</evidence>
<evidence type="ECO:0000256" key="8">
    <source>
        <dbReference type="ARBA" id="ARBA00048428"/>
    </source>
</evidence>
<sequence>MRVWGVPGICQGAEPTNSVPRVGGGGVRALGKAPAWCLSLWRQVPAPCPWCSACSGGPGRRADPPSGAGLLRPRAAEFGGPENQRLRHAGRASAQGREGGAGAGPRRGGGEVTAGAGAPMPRRSRAPGPAERPSPRYYGCGLVLPERLASCRVLDLGSGSGRDCYLLSQLVGEEGHVTGIDMTQGQVEVARKHIAYHMDKFGFRAPNVDFIQGYMEKLGDAGLADESYDIVMRLPLRLRDFPPLQGAGREPGRARPGYLQGRHCGARAGAGVGRQLHLQGRGGCGCGRRHGCYLAELQVRGGLLDPSQQGGR</sequence>
<evidence type="ECO:0000256" key="3">
    <source>
        <dbReference type="ARBA" id="ARBA00034487"/>
    </source>
</evidence>
<feature type="region of interest" description="Disordered" evidence="9">
    <location>
        <begin position="59"/>
        <end position="132"/>
    </location>
</feature>
<evidence type="ECO:0000313" key="11">
    <source>
        <dbReference type="Ensembl" id="ENSAOWP00000007168.1"/>
    </source>
</evidence>
<reference evidence="11" key="2">
    <citation type="submission" date="2025-09" db="UniProtKB">
        <authorList>
            <consortium name="Ensembl"/>
        </authorList>
    </citation>
    <scope>IDENTIFICATION</scope>
</reference>
<feature type="compositionally biased region" description="Gly residues" evidence="9">
    <location>
        <begin position="97"/>
        <end position="112"/>
    </location>
</feature>
<dbReference type="Pfam" id="PF13847">
    <property type="entry name" value="Methyltransf_31"/>
    <property type="match status" value="1"/>
</dbReference>
<evidence type="ECO:0000256" key="7">
    <source>
        <dbReference type="ARBA" id="ARBA00047943"/>
    </source>
</evidence>
<comment type="catalytic activity">
    <reaction evidence="7">
        <text>arsenic triglutathione + 2 [thioredoxin]-dithiol + 2 S-adenosyl-L-methionine + H2O = dimethylarsinous acid + 2 [thioredoxin]-disulfide + 3 glutathione + 2 S-adenosyl-L-homocysteine + 2 H(+)</text>
        <dbReference type="Rhea" id="RHEA:69464"/>
        <dbReference type="Rhea" id="RHEA-COMP:10698"/>
        <dbReference type="Rhea" id="RHEA-COMP:10700"/>
        <dbReference type="ChEBI" id="CHEBI:15377"/>
        <dbReference type="ChEBI" id="CHEBI:15378"/>
        <dbReference type="ChEBI" id="CHEBI:23808"/>
        <dbReference type="ChEBI" id="CHEBI:29950"/>
        <dbReference type="ChEBI" id="CHEBI:50058"/>
        <dbReference type="ChEBI" id="CHEBI:57856"/>
        <dbReference type="ChEBI" id="CHEBI:57925"/>
        <dbReference type="ChEBI" id="CHEBI:59789"/>
        <dbReference type="ChEBI" id="CHEBI:183640"/>
        <dbReference type="EC" id="2.1.1.137"/>
    </reaction>
</comment>
<comment type="catalytic activity">
    <reaction evidence="6">
        <text>arsenic triglutathione + [thioredoxin]-dithiol + S-adenosyl-L-methionine + 2 H2O = methylarsonous acid + [thioredoxin]-disulfide + 3 glutathione + S-adenosyl-L-homocysteine + H(+)</text>
        <dbReference type="Rhea" id="RHEA:69460"/>
        <dbReference type="Rhea" id="RHEA-COMP:10698"/>
        <dbReference type="Rhea" id="RHEA-COMP:10700"/>
        <dbReference type="ChEBI" id="CHEBI:15377"/>
        <dbReference type="ChEBI" id="CHEBI:15378"/>
        <dbReference type="ChEBI" id="CHEBI:17826"/>
        <dbReference type="ChEBI" id="CHEBI:29950"/>
        <dbReference type="ChEBI" id="CHEBI:50058"/>
        <dbReference type="ChEBI" id="CHEBI:57856"/>
        <dbReference type="ChEBI" id="CHEBI:57925"/>
        <dbReference type="ChEBI" id="CHEBI:59789"/>
        <dbReference type="ChEBI" id="CHEBI:183640"/>
        <dbReference type="EC" id="2.1.1.137"/>
    </reaction>
</comment>
<evidence type="ECO:0000256" key="4">
    <source>
        <dbReference type="ARBA" id="ARBA00034521"/>
    </source>
</evidence>
<dbReference type="SUPFAM" id="SSF53335">
    <property type="entry name" value="S-adenosyl-L-methionine-dependent methyltransferases"/>
    <property type="match status" value="1"/>
</dbReference>
<evidence type="ECO:0000256" key="1">
    <source>
        <dbReference type="ARBA" id="ARBA00022679"/>
    </source>
</evidence>
<comment type="similarity">
    <text evidence="3">Belongs to the methyltransferase superfamily. Arsenite methyltransferase family.</text>
</comment>
<dbReference type="Ensembl" id="ENSAOWT00000008111.1">
    <property type="protein sequence ID" value="ENSAOWP00000007168.1"/>
    <property type="gene ID" value="ENSAOWG00000004930.1"/>
</dbReference>
<organism evidence="11 12">
    <name type="scientific">Apteryx owenii</name>
    <name type="common">Little spotted kiwi</name>
    <dbReference type="NCBI Taxonomy" id="8824"/>
    <lineage>
        <taxon>Eukaryota</taxon>
        <taxon>Metazoa</taxon>
        <taxon>Chordata</taxon>
        <taxon>Craniata</taxon>
        <taxon>Vertebrata</taxon>
        <taxon>Euteleostomi</taxon>
        <taxon>Archelosauria</taxon>
        <taxon>Archosauria</taxon>
        <taxon>Dinosauria</taxon>
        <taxon>Saurischia</taxon>
        <taxon>Theropoda</taxon>
        <taxon>Coelurosauria</taxon>
        <taxon>Aves</taxon>
        <taxon>Palaeognathae</taxon>
        <taxon>Apterygiformes</taxon>
        <taxon>Apterygidae</taxon>
        <taxon>Apteryx</taxon>
    </lineage>
</organism>
<evidence type="ECO:0000256" key="5">
    <source>
        <dbReference type="ARBA" id="ARBA00034545"/>
    </source>
</evidence>
<keyword evidence="1" id="KW-0808">Transferase</keyword>
<feature type="domain" description="Methyltransferase" evidence="10">
    <location>
        <begin position="150"/>
        <end position="232"/>
    </location>
</feature>
<keyword evidence="2" id="KW-0949">S-adenosyl-L-methionine</keyword>
<dbReference type="GO" id="GO:0009404">
    <property type="term" value="P:toxin metabolic process"/>
    <property type="evidence" value="ECO:0007669"/>
    <property type="project" value="TreeGrafter"/>
</dbReference>
<dbReference type="InterPro" id="IPR029063">
    <property type="entry name" value="SAM-dependent_MTases_sf"/>
</dbReference>
<dbReference type="PANTHER" id="PTHR43675">
    <property type="entry name" value="ARSENITE METHYLTRANSFERASE"/>
    <property type="match status" value="1"/>
</dbReference>
<accession>A0A8B9PAK2</accession>
<keyword evidence="12" id="KW-1185">Reference proteome</keyword>
<dbReference type="InterPro" id="IPR025714">
    <property type="entry name" value="Methyltranfer_dom"/>
</dbReference>
<evidence type="ECO:0000256" key="9">
    <source>
        <dbReference type="SAM" id="MobiDB-lite"/>
    </source>
</evidence>
<proteinExistence type="inferred from homology"/>
<evidence type="ECO:0000256" key="2">
    <source>
        <dbReference type="ARBA" id="ARBA00022691"/>
    </source>
</evidence>
<dbReference type="GO" id="GO:0030791">
    <property type="term" value="F:arsenite methyltransferase activity"/>
    <property type="evidence" value="ECO:0007669"/>
    <property type="project" value="UniProtKB-EC"/>
</dbReference>
<name>A0A8B9PAK2_APTOW</name>
<dbReference type="EC" id="2.1.1.137" evidence="4"/>
<dbReference type="Gene3D" id="3.40.50.150">
    <property type="entry name" value="Vaccinia Virus protein VP39"/>
    <property type="match status" value="1"/>
</dbReference>
<dbReference type="CDD" id="cd02440">
    <property type="entry name" value="AdoMet_MTases"/>
    <property type="match status" value="1"/>
</dbReference>
<protein>
    <recommendedName>
        <fullName evidence="5">Arsenite methyltransferase</fullName>
        <ecNumber evidence="4">2.1.1.137</ecNumber>
    </recommendedName>
</protein>
<dbReference type="InterPro" id="IPR026669">
    <property type="entry name" value="Arsenite_MeTrfase-like"/>
</dbReference>
<dbReference type="Proteomes" id="UP000694424">
    <property type="component" value="Unplaced"/>
</dbReference>
<dbReference type="GO" id="GO:0018872">
    <property type="term" value="P:arsonoacetate metabolic process"/>
    <property type="evidence" value="ECO:0007669"/>
    <property type="project" value="TreeGrafter"/>
</dbReference>
<evidence type="ECO:0000313" key="12">
    <source>
        <dbReference type="Proteomes" id="UP000694424"/>
    </source>
</evidence>
<dbReference type="GO" id="GO:0005829">
    <property type="term" value="C:cytosol"/>
    <property type="evidence" value="ECO:0007669"/>
    <property type="project" value="TreeGrafter"/>
</dbReference>
<comment type="catalytic activity">
    <reaction evidence="8">
        <text>arsenic triglutathione + 3 [thioredoxin]-dithiol + 3 S-adenosyl-L-methionine = trimethylarsine + 3 [thioredoxin]-disulfide + 3 glutathione + 3 S-adenosyl-L-homocysteine + 3 H(+)</text>
        <dbReference type="Rhea" id="RHEA:69432"/>
        <dbReference type="Rhea" id="RHEA-COMP:10698"/>
        <dbReference type="Rhea" id="RHEA-COMP:10700"/>
        <dbReference type="ChEBI" id="CHEBI:15378"/>
        <dbReference type="ChEBI" id="CHEBI:27130"/>
        <dbReference type="ChEBI" id="CHEBI:29950"/>
        <dbReference type="ChEBI" id="CHEBI:50058"/>
        <dbReference type="ChEBI" id="CHEBI:57856"/>
        <dbReference type="ChEBI" id="CHEBI:57925"/>
        <dbReference type="ChEBI" id="CHEBI:59789"/>
        <dbReference type="ChEBI" id="CHEBI:183640"/>
        <dbReference type="EC" id="2.1.1.137"/>
    </reaction>
</comment>
<dbReference type="PANTHER" id="PTHR43675:SF8">
    <property type="entry name" value="ARSENITE METHYLTRANSFERASE"/>
    <property type="match status" value="1"/>
</dbReference>